<dbReference type="KEGG" id="lbc:LACBIDRAFT_318470"/>
<dbReference type="AlphaFoldDB" id="B0E2I5"/>
<dbReference type="RefSeq" id="XP_001890404.1">
    <property type="nucleotide sequence ID" value="XM_001890369.1"/>
</dbReference>
<protein>
    <submittedName>
        <fullName evidence="1">Predicted protein</fullName>
    </submittedName>
</protein>
<dbReference type="Proteomes" id="UP000001194">
    <property type="component" value="Unassembled WGS sequence"/>
</dbReference>
<organism evidence="2">
    <name type="scientific">Laccaria bicolor (strain S238N-H82 / ATCC MYA-4686)</name>
    <name type="common">Bicoloured deceiver</name>
    <name type="synonym">Laccaria laccata var. bicolor</name>
    <dbReference type="NCBI Taxonomy" id="486041"/>
    <lineage>
        <taxon>Eukaryota</taxon>
        <taxon>Fungi</taxon>
        <taxon>Dikarya</taxon>
        <taxon>Basidiomycota</taxon>
        <taxon>Agaricomycotina</taxon>
        <taxon>Agaricomycetes</taxon>
        <taxon>Agaricomycetidae</taxon>
        <taxon>Agaricales</taxon>
        <taxon>Agaricineae</taxon>
        <taxon>Hydnangiaceae</taxon>
        <taxon>Laccaria</taxon>
    </lineage>
</organism>
<name>B0E2I5_LACBS</name>
<dbReference type="EMBL" id="DS547182">
    <property type="protein sequence ID" value="EDQ98953.1"/>
    <property type="molecule type" value="Genomic_DNA"/>
</dbReference>
<evidence type="ECO:0000313" key="1">
    <source>
        <dbReference type="EMBL" id="EDQ98953.1"/>
    </source>
</evidence>
<reference evidence="1 2" key="1">
    <citation type="journal article" date="2008" name="Nature">
        <title>The genome of Laccaria bicolor provides insights into mycorrhizal symbiosis.</title>
        <authorList>
            <person name="Martin F."/>
            <person name="Aerts A."/>
            <person name="Ahren D."/>
            <person name="Brun A."/>
            <person name="Danchin E.G.J."/>
            <person name="Duchaussoy F."/>
            <person name="Gibon J."/>
            <person name="Kohler A."/>
            <person name="Lindquist E."/>
            <person name="Pereda V."/>
            <person name="Salamov A."/>
            <person name="Shapiro H.J."/>
            <person name="Wuyts J."/>
            <person name="Blaudez D."/>
            <person name="Buee M."/>
            <person name="Brokstein P."/>
            <person name="Canbaeck B."/>
            <person name="Cohen D."/>
            <person name="Courty P.E."/>
            <person name="Coutinho P.M."/>
            <person name="Delaruelle C."/>
            <person name="Detter J.C."/>
            <person name="Deveau A."/>
            <person name="DiFazio S."/>
            <person name="Duplessis S."/>
            <person name="Fraissinet-Tachet L."/>
            <person name="Lucic E."/>
            <person name="Frey-Klett P."/>
            <person name="Fourrey C."/>
            <person name="Feussner I."/>
            <person name="Gay G."/>
            <person name="Grimwood J."/>
            <person name="Hoegger P.J."/>
            <person name="Jain P."/>
            <person name="Kilaru S."/>
            <person name="Labbe J."/>
            <person name="Lin Y.C."/>
            <person name="Legue V."/>
            <person name="Le Tacon F."/>
            <person name="Marmeisse R."/>
            <person name="Melayah D."/>
            <person name="Montanini B."/>
            <person name="Muratet M."/>
            <person name="Nehls U."/>
            <person name="Niculita-Hirzel H."/>
            <person name="Oudot-Le Secq M.P."/>
            <person name="Peter M."/>
            <person name="Quesneville H."/>
            <person name="Rajashekar B."/>
            <person name="Reich M."/>
            <person name="Rouhier N."/>
            <person name="Schmutz J."/>
            <person name="Yin T."/>
            <person name="Chalot M."/>
            <person name="Henrissat B."/>
            <person name="Kuees U."/>
            <person name="Lucas S."/>
            <person name="Van de Peer Y."/>
            <person name="Podila G.K."/>
            <person name="Polle A."/>
            <person name="Pukkila P.J."/>
            <person name="Richardson P.M."/>
            <person name="Rouze P."/>
            <person name="Sanders I.R."/>
            <person name="Stajich J.E."/>
            <person name="Tunlid A."/>
            <person name="Tuskan G."/>
            <person name="Grigoriev I.V."/>
        </authorList>
    </citation>
    <scope>NUCLEOTIDE SEQUENCE [LARGE SCALE GENOMIC DNA]</scope>
    <source>
        <strain evidence="2">S238N-H82 / ATCC MYA-4686</strain>
    </source>
</reference>
<gene>
    <name evidence="1" type="ORF">LACBIDRAFT_318470</name>
</gene>
<dbReference type="OrthoDB" id="8023605at2759"/>
<evidence type="ECO:0000313" key="2">
    <source>
        <dbReference type="Proteomes" id="UP000001194"/>
    </source>
</evidence>
<proteinExistence type="predicted"/>
<dbReference type="GeneID" id="6086049"/>
<dbReference type="InParanoid" id="B0E2I5"/>
<accession>B0E2I5</accession>
<keyword evidence="2" id="KW-1185">Reference proteome</keyword>
<sequence>MKRVAKYEIEHRNKIIGRIYKPGDLVLVRNTSVESSLNRKMKPRYLGPMIIIRRSKGGSYIVAEMDGAVFQNKVGAFRIIPYFARTKIMLPNDNYEIIDLNKESLDKLDEEGLEDHVDSNDYYFEGVNLDQNIHDDTNGNGSEDDDK</sequence>
<dbReference type="HOGENOM" id="CLU_000384_22_7_1"/>